<dbReference type="Proteomes" id="UP001634007">
    <property type="component" value="Unassembled WGS sequence"/>
</dbReference>
<dbReference type="PANTHER" id="PTHR47186:SF61">
    <property type="entry name" value="LEUCINE-RICH REPEAT-CONTAINING PROTEIN 57-RELATED"/>
    <property type="match status" value="1"/>
</dbReference>
<organism evidence="1 2">
    <name type="scientific">Eucalyptus globulus</name>
    <name type="common">Tasmanian blue gum</name>
    <dbReference type="NCBI Taxonomy" id="34317"/>
    <lineage>
        <taxon>Eukaryota</taxon>
        <taxon>Viridiplantae</taxon>
        <taxon>Streptophyta</taxon>
        <taxon>Embryophyta</taxon>
        <taxon>Tracheophyta</taxon>
        <taxon>Spermatophyta</taxon>
        <taxon>Magnoliopsida</taxon>
        <taxon>eudicotyledons</taxon>
        <taxon>Gunneridae</taxon>
        <taxon>Pentapetalae</taxon>
        <taxon>rosids</taxon>
        <taxon>malvids</taxon>
        <taxon>Myrtales</taxon>
        <taxon>Myrtaceae</taxon>
        <taxon>Myrtoideae</taxon>
        <taxon>Eucalypteae</taxon>
        <taxon>Eucalyptus</taxon>
    </lineage>
</organism>
<dbReference type="Gene3D" id="3.80.10.10">
    <property type="entry name" value="Ribonuclease Inhibitor"/>
    <property type="match status" value="2"/>
</dbReference>
<keyword evidence="2" id="KW-1185">Reference proteome</keyword>
<dbReference type="PANTHER" id="PTHR47186">
    <property type="entry name" value="LEUCINE-RICH REPEAT-CONTAINING PROTEIN 57"/>
    <property type="match status" value="1"/>
</dbReference>
<evidence type="ECO:0000313" key="2">
    <source>
        <dbReference type="Proteomes" id="UP001634007"/>
    </source>
</evidence>
<name>A0ABD3JXP1_EUCGL</name>
<dbReference type="InterPro" id="IPR032675">
    <property type="entry name" value="LRR_dom_sf"/>
</dbReference>
<gene>
    <name evidence="1" type="ORF">ACJRO7_027596</name>
</gene>
<reference evidence="1 2" key="1">
    <citation type="submission" date="2024-11" db="EMBL/GenBank/DDBJ databases">
        <title>Chromosome-level genome assembly of Eucalyptus globulus Labill. provides insights into its genome evolution.</title>
        <authorList>
            <person name="Li X."/>
        </authorList>
    </citation>
    <scope>NUCLEOTIDE SEQUENCE [LARGE SCALE GENOMIC DNA]</scope>
    <source>
        <strain evidence="1">CL2024</strain>
        <tissue evidence="1">Fresh tender leaves</tissue>
    </source>
</reference>
<dbReference type="EMBL" id="JBJKBG010000007">
    <property type="protein sequence ID" value="KAL3730596.1"/>
    <property type="molecule type" value="Genomic_DNA"/>
</dbReference>
<sequence>MCFIQELNLESKTDFEERKWEKFEELYLGCRKELEGDIPDEIGYLSSLRVLDLCSTKICRVPRTIKMISCLLTLDLTRCDEITELPELPTSLVCLHVQSAVVPNLSKFTNLVDLALSDFSANQNSSNVKHKCDLRWIGRLSKLKELSLYFLKFIAPVPELGLLSLPEHLRLRGLDLQPLKYSKGSPLFNSKVLLDLTLNCSGLQEIQLGGLSQLQHLSLLSCELRSLSIPYSLWTLYVRRCPNMIEIQSVGMSASLKILNIYECRSIGRIVSCSEVGSRGVLHQSESSSIETTDCSPKVLCLPNAFKKLKCLRLSTCENLLEIQVVGTLLSLQTIEIYSYNAMENFSGMSNLKNLHRSFISGCSKMWVAESLDELEVKFFQQVYRIHFFTCKCLGFANLPYLNKPKVAI</sequence>
<protein>
    <recommendedName>
        <fullName evidence="3">Leucine-rich repeat domain, L domain-containing protein</fullName>
    </recommendedName>
</protein>
<dbReference type="SUPFAM" id="SSF52058">
    <property type="entry name" value="L domain-like"/>
    <property type="match status" value="1"/>
</dbReference>
<evidence type="ECO:0008006" key="3">
    <source>
        <dbReference type="Google" id="ProtNLM"/>
    </source>
</evidence>
<proteinExistence type="predicted"/>
<comment type="caution">
    <text evidence="1">The sequence shown here is derived from an EMBL/GenBank/DDBJ whole genome shotgun (WGS) entry which is preliminary data.</text>
</comment>
<accession>A0ABD3JXP1</accession>
<dbReference type="AlphaFoldDB" id="A0ABD3JXP1"/>
<evidence type="ECO:0000313" key="1">
    <source>
        <dbReference type="EMBL" id="KAL3730596.1"/>
    </source>
</evidence>